<feature type="transmembrane region" description="Helical" evidence="1">
    <location>
        <begin position="179"/>
        <end position="204"/>
    </location>
</feature>
<gene>
    <name evidence="2" type="ORF">BC781_1011153</name>
</gene>
<reference evidence="2 3" key="1">
    <citation type="submission" date="2018-03" db="EMBL/GenBank/DDBJ databases">
        <title>Genomic Encyclopedia of Archaeal and Bacterial Type Strains, Phase II (KMG-II): from individual species to whole genera.</title>
        <authorList>
            <person name="Goeker M."/>
        </authorList>
    </citation>
    <scope>NUCLEOTIDE SEQUENCE [LARGE SCALE GENOMIC DNA]</scope>
    <source>
        <strain evidence="2 3">DSM 28229</strain>
    </source>
</reference>
<dbReference type="AlphaFoldDB" id="A0A315ZHL3"/>
<name>A0A315ZHL3_SEDFL</name>
<accession>A0A315ZHL3</accession>
<comment type="caution">
    <text evidence="2">The sequence shown here is derived from an EMBL/GenBank/DDBJ whole genome shotgun (WGS) entry which is preliminary data.</text>
</comment>
<dbReference type="InterPro" id="IPR030802">
    <property type="entry name" value="Permease_MalE"/>
</dbReference>
<keyword evidence="1" id="KW-0812">Transmembrane</keyword>
<dbReference type="GO" id="GO:0005548">
    <property type="term" value="F:phospholipid transporter activity"/>
    <property type="evidence" value="ECO:0007669"/>
    <property type="project" value="TreeGrafter"/>
</dbReference>
<dbReference type="GO" id="GO:0043190">
    <property type="term" value="C:ATP-binding cassette (ABC) transporter complex"/>
    <property type="evidence" value="ECO:0007669"/>
    <property type="project" value="InterPro"/>
</dbReference>
<proteinExistence type="predicted"/>
<keyword evidence="1" id="KW-0472">Membrane</keyword>
<dbReference type="PANTHER" id="PTHR30188:SF4">
    <property type="entry name" value="PROTEIN TRIGALACTOSYLDIACYLGLYCEROL 1, CHLOROPLASTIC"/>
    <property type="match status" value="1"/>
</dbReference>
<keyword evidence="3" id="KW-1185">Reference proteome</keyword>
<dbReference type="Pfam" id="PF02405">
    <property type="entry name" value="MlaE"/>
    <property type="match status" value="1"/>
</dbReference>
<evidence type="ECO:0000313" key="2">
    <source>
        <dbReference type="EMBL" id="PWJ44782.1"/>
    </source>
</evidence>
<dbReference type="PANTHER" id="PTHR30188">
    <property type="entry name" value="ABC TRANSPORTER PERMEASE PROTEIN-RELATED"/>
    <property type="match status" value="1"/>
</dbReference>
<feature type="transmembrane region" description="Helical" evidence="1">
    <location>
        <begin position="36"/>
        <end position="60"/>
    </location>
</feature>
<feature type="transmembrane region" description="Helical" evidence="1">
    <location>
        <begin position="120"/>
        <end position="141"/>
    </location>
</feature>
<feature type="transmembrane region" description="Helical" evidence="1">
    <location>
        <begin position="147"/>
        <end position="167"/>
    </location>
</feature>
<organism evidence="2 3">
    <name type="scientific">Sediminitomix flava</name>
    <dbReference type="NCBI Taxonomy" id="379075"/>
    <lineage>
        <taxon>Bacteria</taxon>
        <taxon>Pseudomonadati</taxon>
        <taxon>Bacteroidota</taxon>
        <taxon>Cytophagia</taxon>
        <taxon>Cytophagales</taxon>
        <taxon>Flammeovirgaceae</taxon>
        <taxon>Sediminitomix</taxon>
    </lineage>
</organism>
<sequence length="243" mass="26255">MIKRLGSFTLFLKQLFVNRESPRVYGKLFFEECIRIGLDSIFIVSIVAFFVGAVSAVQTANNMTSPFVPKYIVSLIVRDMLLLEIAPTFIGVVFAGKVGSNIAGGLGTMKITEQIDALEVMGINSVSYLVLPKVLACVAMLPMLTTLAAFLGIYGGYVASILGGWLTPEEYIYGLRFEFIPFNVTFALIKALVFGFLVSTISSFLGYNTVGGALEVGRSSTKAVTNSCIAILVADFLLAQLLI</sequence>
<dbReference type="Proteomes" id="UP000245535">
    <property type="component" value="Unassembled WGS sequence"/>
</dbReference>
<dbReference type="EMBL" id="QGDO01000001">
    <property type="protein sequence ID" value="PWJ44782.1"/>
    <property type="molecule type" value="Genomic_DNA"/>
</dbReference>
<feature type="transmembrane region" description="Helical" evidence="1">
    <location>
        <begin position="80"/>
        <end position="99"/>
    </location>
</feature>
<evidence type="ECO:0000313" key="3">
    <source>
        <dbReference type="Proteomes" id="UP000245535"/>
    </source>
</evidence>
<keyword evidence="1" id="KW-1133">Transmembrane helix</keyword>
<protein>
    <submittedName>
        <fullName evidence="2">Phospholipid/cholesterol/gamma-HCH transport system permease protein</fullName>
    </submittedName>
</protein>
<evidence type="ECO:0000256" key="1">
    <source>
        <dbReference type="SAM" id="Phobius"/>
    </source>
</evidence>